<reference evidence="3 4" key="1">
    <citation type="submission" date="2023-02" db="EMBL/GenBank/DDBJ databases">
        <title>Entomopathogenic bacteria.</title>
        <authorList>
            <person name="Machado R.A."/>
        </authorList>
    </citation>
    <scope>NUCLEOTIDE SEQUENCE [LARGE SCALE GENOMIC DNA]</scope>
    <source>
        <strain evidence="3 4">XENO-10</strain>
    </source>
</reference>
<feature type="domain" description="Big-1" evidence="2">
    <location>
        <begin position="8"/>
        <end position="98"/>
    </location>
</feature>
<dbReference type="InterPro" id="IPR008964">
    <property type="entry name" value="Invasin/intimin_cell_adhesion"/>
</dbReference>
<evidence type="ECO:0000256" key="1">
    <source>
        <dbReference type="ARBA" id="ARBA00010116"/>
    </source>
</evidence>
<comment type="similarity">
    <text evidence="1">Belongs to the intimin/invasin family.</text>
</comment>
<dbReference type="Pfam" id="PF02369">
    <property type="entry name" value="Big_1"/>
    <property type="match status" value="1"/>
</dbReference>
<dbReference type="InterPro" id="IPR003344">
    <property type="entry name" value="Big_1_dom"/>
</dbReference>
<dbReference type="InterPro" id="IPR013783">
    <property type="entry name" value="Ig-like_fold"/>
</dbReference>
<gene>
    <name evidence="3" type="ORF">PSI23_09040</name>
</gene>
<dbReference type="PROSITE" id="PS51127">
    <property type="entry name" value="BIG1"/>
    <property type="match status" value="1"/>
</dbReference>
<comment type="caution">
    <text evidence="3">The sequence shown here is derived from an EMBL/GenBank/DDBJ whole genome shotgun (WGS) entry which is preliminary data.</text>
</comment>
<evidence type="ECO:0000313" key="3">
    <source>
        <dbReference type="EMBL" id="MDC9589453.1"/>
    </source>
</evidence>
<dbReference type="SUPFAM" id="SSF49373">
    <property type="entry name" value="Invasin/intimin cell-adhesion fragments"/>
    <property type="match status" value="1"/>
</dbReference>
<dbReference type="Proteomes" id="UP001217178">
    <property type="component" value="Unassembled WGS sequence"/>
</dbReference>
<evidence type="ECO:0000259" key="2">
    <source>
        <dbReference type="PROSITE" id="PS51127"/>
    </source>
</evidence>
<name>A0ABT5LG42_9GAMM</name>
<sequence>MTFDEVLSSAIRVNKTRAAADGEDRVTFTVTVTDIHGQGVPDKIVYWSGNFGEMIFADDRTVSQGKATATFISHHAGRGAVSAQIGEQQIVSPVVEFITPLRIVDTVAVDSQGGNANQKSFGLRGPSVFWRGAKFRIITGGNTGRVNWQSDSSSVTVLGDTVMVQQRPDGVRLTGTDEAGQQAVLTLTGYT</sequence>
<accession>A0ABT5LG42</accession>
<dbReference type="SMART" id="SM00634">
    <property type="entry name" value="BID_1"/>
    <property type="match status" value="1"/>
</dbReference>
<dbReference type="Gene3D" id="2.60.40.10">
    <property type="entry name" value="Immunoglobulins"/>
    <property type="match status" value="1"/>
</dbReference>
<keyword evidence="4" id="KW-1185">Reference proteome</keyword>
<organism evidence="3 4">
    <name type="scientific">Xenorhabdus yunnanensis</name>
    <dbReference type="NCBI Taxonomy" id="3025878"/>
    <lineage>
        <taxon>Bacteria</taxon>
        <taxon>Pseudomonadati</taxon>
        <taxon>Pseudomonadota</taxon>
        <taxon>Gammaproteobacteria</taxon>
        <taxon>Enterobacterales</taxon>
        <taxon>Morganellaceae</taxon>
        <taxon>Xenorhabdus</taxon>
    </lineage>
</organism>
<dbReference type="RefSeq" id="WP_273554781.1">
    <property type="nucleotide sequence ID" value="NZ_JAQRFI010000016.1"/>
</dbReference>
<dbReference type="EMBL" id="JAQRFI010000016">
    <property type="protein sequence ID" value="MDC9589453.1"/>
    <property type="molecule type" value="Genomic_DNA"/>
</dbReference>
<proteinExistence type="inferred from homology"/>
<protein>
    <submittedName>
        <fullName evidence="3">Ig-like domain-containing protein</fullName>
    </submittedName>
</protein>
<evidence type="ECO:0000313" key="4">
    <source>
        <dbReference type="Proteomes" id="UP001217178"/>
    </source>
</evidence>